<feature type="domain" description="Histidine kinase" evidence="10">
    <location>
        <begin position="513"/>
        <end position="729"/>
    </location>
</feature>
<keyword evidence="12" id="KW-1185">Reference proteome</keyword>
<comment type="catalytic activity">
    <reaction evidence="1">
        <text>ATP + protein L-histidine = ADP + protein N-phospho-L-histidine.</text>
        <dbReference type="EC" id="2.7.13.3"/>
    </reaction>
</comment>
<keyword evidence="3" id="KW-0597">Phosphoprotein</keyword>
<dbReference type="Pfam" id="PF00512">
    <property type="entry name" value="HisKA"/>
    <property type="match status" value="1"/>
</dbReference>
<sequence length="730" mass="81670">MKLSCRVIAVLLLSLHNCALAMTVEQASAKVEQAEKIRNDQPQQAIELFTAVADDPEMLTRPDILFPALNSLVFVLIGQAKFEQAKVMAQKLFDQSLKQNDDYYPAMSQLLLGYVEENRSNYQLAESHHKFALELALKADDPVLIAQAYDRISSTLRFQDKYLEALEMVQKSVVILREQNDDKVLATTLQTLGIIQGIIGDYTTALATHTEALELRTALQDKSGISDSLYEIGGIYRKMKNFSLALKHGKMSYELDKKFGRKLDIANSANRVATMALKTKDLALAKAFSQEVLERYTELDSQSGISGAYDLLGLIALESGDLEQAKIHIDKAMAIAAEHNLASTLISAQISRIKVAQLEKDFATAQVLGEQALASAAEIKEKEDEIILQQLLADTYYGQEDYQKAFEAQRQYKKLDDEVGTRNLAQTVAALQSKAEFMRRQQEIENLNHEKALQAAELQQKKLERNAWIFGLSFLTLLVASISYRQYKKRKMAAERATLLQEVVDSKNRLLADVSHELRTPLTALKLQVEALQFNLVQDVDASYDAMNRKVMDINRLISDIYQLAQADSASLHLHPESIELDETLTQWNEEFEAFVEAKGFDWQSKIKLVDDVSVQWDQDRIKQVLTNLLSNSTFYTDAPGKIALSVEQTAQHIDICIEDSAPGVADADLQKIFERLYRVEDSRNRQTGGSGLGLSICKSLITAHHGKVRAGHSELGGLKVEIRLPLAAA</sequence>
<keyword evidence="5" id="KW-0418">Kinase</keyword>
<dbReference type="InterPro" id="IPR003661">
    <property type="entry name" value="HisK_dim/P_dom"/>
</dbReference>
<dbReference type="Gene3D" id="1.25.40.10">
    <property type="entry name" value="Tetratricopeptide repeat domain"/>
    <property type="match status" value="2"/>
</dbReference>
<keyword evidence="8" id="KW-1133">Transmembrane helix</keyword>
<evidence type="ECO:0000256" key="9">
    <source>
        <dbReference type="SAM" id="SignalP"/>
    </source>
</evidence>
<dbReference type="PANTHER" id="PTHR45453:SF1">
    <property type="entry name" value="PHOSPHATE REGULON SENSOR PROTEIN PHOR"/>
    <property type="match status" value="1"/>
</dbReference>
<evidence type="ECO:0000256" key="1">
    <source>
        <dbReference type="ARBA" id="ARBA00000085"/>
    </source>
</evidence>
<dbReference type="InterPro" id="IPR050351">
    <property type="entry name" value="BphY/WalK/GraS-like"/>
</dbReference>
<reference evidence="11 12" key="1">
    <citation type="journal article" date="2015" name="Genome Announc.">
        <title>Draft Genome Sequences of Marine Isolates of Thalassomonas viridans and Thalassomonas actiniarum.</title>
        <authorList>
            <person name="Olonade I."/>
            <person name="van Zyl L.J."/>
            <person name="Trindade M."/>
        </authorList>
    </citation>
    <scope>NUCLEOTIDE SEQUENCE [LARGE SCALE GENOMIC DNA]</scope>
    <source>
        <strain evidence="11 12">A5K-106</strain>
    </source>
</reference>
<dbReference type="SUPFAM" id="SSF47384">
    <property type="entry name" value="Homodimeric domain of signal transducing histidine kinase"/>
    <property type="match status" value="1"/>
</dbReference>
<dbReference type="EMBL" id="CP059735">
    <property type="protein sequence ID" value="WDD99625.1"/>
    <property type="molecule type" value="Genomic_DNA"/>
</dbReference>
<protein>
    <recommendedName>
        <fullName evidence="2">histidine kinase</fullName>
        <ecNumber evidence="2">2.7.13.3</ecNumber>
    </recommendedName>
</protein>
<dbReference type="SUPFAM" id="SSF48452">
    <property type="entry name" value="TPR-like"/>
    <property type="match status" value="2"/>
</dbReference>
<dbReference type="InterPro" id="IPR004358">
    <property type="entry name" value="Sig_transdc_His_kin-like_C"/>
</dbReference>
<dbReference type="InterPro" id="IPR019734">
    <property type="entry name" value="TPR_rpt"/>
</dbReference>
<evidence type="ECO:0000313" key="12">
    <source>
        <dbReference type="Proteomes" id="UP000032568"/>
    </source>
</evidence>
<feature type="chain" id="PRO_5042168677" description="histidine kinase" evidence="9">
    <location>
        <begin position="22"/>
        <end position="730"/>
    </location>
</feature>
<keyword evidence="9" id="KW-0732">Signal</keyword>
<dbReference type="Gene3D" id="1.10.287.130">
    <property type="match status" value="1"/>
</dbReference>
<dbReference type="Pfam" id="PF13181">
    <property type="entry name" value="TPR_8"/>
    <property type="match status" value="1"/>
</dbReference>
<dbReference type="GO" id="GO:0016036">
    <property type="term" value="P:cellular response to phosphate starvation"/>
    <property type="evidence" value="ECO:0007669"/>
    <property type="project" value="TreeGrafter"/>
</dbReference>
<dbReference type="InterPro" id="IPR036097">
    <property type="entry name" value="HisK_dim/P_sf"/>
</dbReference>
<evidence type="ECO:0000256" key="7">
    <source>
        <dbReference type="SAM" id="Coils"/>
    </source>
</evidence>
<evidence type="ECO:0000256" key="3">
    <source>
        <dbReference type="ARBA" id="ARBA00022553"/>
    </source>
</evidence>
<dbReference type="GO" id="GO:0005886">
    <property type="term" value="C:plasma membrane"/>
    <property type="evidence" value="ECO:0007669"/>
    <property type="project" value="TreeGrafter"/>
</dbReference>
<dbReference type="CDD" id="cd00082">
    <property type="entry name" value="HisKA"/>
    <property type="match status" value="1"/>
</dbReference>
<dbReference type="Pfam" id="PF13424">
    <property type="entry name" value="TPR_12"/>
    <property type="match status" value="1"/>
</dbReference>
<reference evidence="11 12" key="2">
    <citation type="journal article" date="2022" name="Mar. Drugs">
        <title>Bioassay-Guided Fractionation Leads to the Detection of Cholic Acid Generated by the Rare Thalassomonas sp.</title>
        <authorList>
            <person name="Pheiffer F."/>
            <person name="Schneider Y.K."/>
            <person name="Hansen E.H."/>
            <person name="Andersen J.H."/>
            <person name="Isaksson J."/>
            <person name="Busche T."/>
            <person name="R C."/>
            <person name="Kalinowski J."/>
            <person name="Zyl L.V."/>
            <person name="Trindade M."/>
        </authorList>
    </citation>
    <scope>NUCLEOTIDE SEQUENCE [LARGE SCALE GENOMIC DNA]</scope>
    <source>
        <strain evidence="11 12">A5K-106</strain>
    </source>
</reference>
<dbReference type="EC" id="2.7.13.3" evidence="2"/>
<dbReference type="Proteomes" id="UP000032568">
    <property type="component" value="Chromosome"/>
</dbReference>
<keyword evidence="4" id="KW-0808">Transferase</keyword>
<organism evidence="11 12">
    <name type="scientific">Thalassomonas actiniarum</name>
    <dbReference type="NCBI Taxonomy" id="485447"/>
    <lineage>
        <taxon>Bacteria</taxon>
        <taxon>Pseudomonadati</taxon>
        <taxon>Pseudomonadota</taxon>
        <taxon>Gammaproteobacteria</taxon>
        <taxon>Alteromonadales</taxon>
        <taxon>Colwelliaceae</taxon>
        <taxon>Thalassomonas</taxon>
    </lineage>
</organism>
<dbReference type="PRINTS" id="PR00344">
    <property type="entry name" value="BCTRLSENSOR"/>
</dbReference>
<dbReference type="GO" id="GO:0004721">
    <property type="term" value="F:phosphoprotein phosphatase activity"/>
    <property type="evidence" value="ECO:0007669"/>
    <property type="project" value="TreeGrafter"/>
</dbReference>
<evidence type="ECO:0000256" key="4">
    <source>
        <dbReference type="ARBA" id="ARBA00022679"/>
    </source>
</evidence>
<dbReference type="Gene3D" id="3.30.565.10">
    <property type="entry name" value="Histidine kinase-like ATPase, C-terminal domain"/>
    <property type="match status" value="1"/>
</dbReference>
<evidence type="ECO:0000256" key="6">
    <source>
        <dbReference type="ARBA" id="ARBA00023012"/>
    </source>
</evidence>
<keyword evidence="8" id="KW-0472">Membrane</keyword>
<keyword evidence="7" id="KW-0175">Coiled coil</keyword>
<keyword evidence="6" id="KW-0902">Two-component regulatory system</keyword>
<gene>
    <name evidence="11" type="ORF">SG35_002825</name>
</gene>
<evidence type="ECO:0000313" key="11">
    <source>
        <dbReference type="EMBL" id="WDD99625.1"/>
    </source>
</evidence>
<dbReference type="InterPro" id="IPR011990">
    <property type="entry name" value="TPR-like_helical_dom_sf"/>
</dbReference>
<name>A0AAF0C448_9GAMM</name>
<dbReference type="SMART" id="SM00388">
    <property type="entry name" value="HisKA"/>
    <property type="match status" value="1"/>
</dbReference>
<feature type="transmembrane region" description="Helical" evidence="8">
    <location>
        <begin position="467"/>
        <end position="484"/>
    </location>
</feature>
<dbReference type="Pfam" id="PF02518">
    <property type="entry name" value="HATPase_c"/>
    <property type="match status" value="1"/>
</dbReference>
<feature type="coiled-coil region" evidence="7">
    <location>
        <begin position="439"/>
        <end position="466"/>
    </location>
</feature>
<dbReference type="PROSITE" id="PS50109">
    <property type="entry name" value="HIS_KIN"/>
    <property type="match status" value="1"/>
</dbReference>
<dbReference type="PANTHER" id="PTHR45453">
    <property type="entry name" value="PHOSPHATE REGULON SENSOR PROTEIN PHOR"/>
    <property type="match status" value="1"/>
</dbReference>
<dbReference type="InterPro" id="IPR005467">
    <property type="entry name" value="His_kinase_dom"/>
</dbReference>
<evidence type="ECO:0000256" key="5">
    <source>
        <dbReference type="ARBA" id="ARBA00022777"/>
    </source>
</evidence>
<dbReference type="FunFam" id="3.30.565.10:FF:000006">
    <property type="entry name" value="Sensor histidine kinase WalK"/>
    <property type="match status" value="1"/>
</dbReference>
<evidence type="ECO:0000259" key="10">
    <source>
        <dbReference type="PROSITE" id="PS50109"/>
    </source>
</evidence>
<dbReference type="SMART" id="SM00387">
    <property type="entry name" value="HATPase_c"/>
    <property type="match status" value="1"/>
</dbReference>
<proteinExistence type="predicted"/>
<dbReference type="InterPro" id="IPR036890">
    <property type="entry name" value="HATPase_C_sf"/>
</dbReference>
<feature type="signal peptide" evidence="9">
    <location>
        <begin position="1"/>
        <end position="21"/>
    </location>
</feature>
<evidence type="ECO:0000256" key="8">
    <source>
        <dbReference type="SAM" id="Phobius"/>
    </source>
</evidence>
<dbReference type="KEGG" id="tact:SG35_002825"/>
<accession>A0AAF0C448</accession>
<keyword evidence="8" id="KW-0812">Transmembrane</keyword>
<dbReference type="GO" id="GO:0000155">
    <property type="term" value="F:phosphorelay sensor kinase activity"/>
    <property type="evidence" value="ECO:0007669"/>
    <property type="project" value="InterPro"/>
</dbReference>
<evidence type="ECO:0000256" key="2">
    <source>
        <dbReference type="ARBA" id="ARBA00012438"/>
    </source>
</evidence>
<dbReference type="SUPFAM" id="SSF55874">
    <property type="entry name" value="ATPase domain of HSP90 chaperone/DNA topoisomerase II/histidine kinase"/>
    <property type="match status" value="1"/>
</dbReference>
<dbReference type="SMART" id="SM00028">
    <property type="entry name" value="TPR"/>
    <property type="match status" value="6"/>
</dbReference>
<dbReference type="AlphaFoldDB" id="A0AAF0C448"/>
<dbReference type="RefSeq" id="WP_084692921.1">
    <property type="nucleotide sequence ID" value="NZ_CP059735.1"/>
</dbReference>
<dbReference type="InterPro" id="IPR003594">
    <property type="entry name" value="HATPase_dom"/>
</dbReference>